<evidence type="ECO:0000259" key="2">
    <source>
        <dbReference type="Pfam" id="PF08241"/>
    </source>
</evidence>
<dbReference type="SUPFAM" id="SSF53335">
    <property type="entry name" value="S-adenosyl-L-methionine-dependent methyltransferases"/>
    <property type="match status" value="1"/>
</dbReference>
<dbReference type="Pfam" id="PF08241">
    <property type="entry name" value="Methyltransf_11"/>
    <property type="match status" value="1"/>
</dbReference>
<keyword evidence="4" id="KW-1185">Reference proteome</keyword>
<dbReference type="AlphaFoldDB" id="A0A9W6UUF9"/>
<protein>
    <recommendedName>
        <fullName evidence="2">Methyltransferase type 11 domain-containing protein</fullName>
    </recommendedName>
</protein>
<comment type="caution">
    <text evidence="3">The sequence shown here is derived from an EMBL/GenBank/DDBJ whole genome shotgun (WGS) entry which is preliminary data.</text>
</comment>
<dbReference type="GO" id="GO:0008757">
    <property type="term" value="F:S-adenosylmethionine-dependent methyltransferase activity"/>
    <property type="evidence" value="ECO:0007669"/>
    <property type="project" value="InterPro"/>
</dbReference>
<name>A0A9W6UUF9_9ACTN</name>
<gene>
    <name evidence="3" type="ORF">Arub01_21030</name>
</gene>
<dbReference type="EMBL" id="BSRZ01000003">
    <property type="protein sequence ID" value="GLW63859.1"/>
    <property type="molecule type" value="Genomic_DNA"/>
</dbReference>
<dbReference type="Proteomes" id="UP001165124">
    <property type="component" value="Unassembled WGS sequence"/>
</dbReference>
<evidence type="ECO:0000313" key="3">
    <source>
        <dbReference type="EMBL" id="GLW63859.1"/>
    </source>
</evidence>
<feature type="region of interest" description="Disordered" evidence="1">
    <location>
        <begin position="78"/>
        <end position="135"/>
    </location>
</feature>
<reference evidence="3" key="1">
    <citation type="submission" date="2023-02" db="EMBL/GenBank/DDBJ databases">
        <title>Actinomadura rubrobrunea NBRC 14622.</title>
        <authorList>
            <person name="Ichikawa N."/>
            <person name="Sato H."/>
            <person name="Tonouchi N."/>
        </authorList>
    </citation>
    <scope>NUCLEOTIDE SEQUENCE</scope>
    <source>
        <strain evidence="3">NBRC 14622</strain>
    </source>
</reference>
<dbReference type="InterPro" id="IPR013216">
    <property type="entry name" value="Methyltransf_11"/>
</dbReference>
<accession>A0A9W6UUF9</accession>
<organism evidence="3 4">
    <name type="scientific">Actinomadura rubrobrunea</name>
    <dbReference type="NCBI Taxonomy" id="115335"/>
    <lineage>
        <taxon>Bacteria</taxon>
        <taxon>Bacillati</taxon>
        <taxon>Actinomycetota</taxon>
        <taxon>Actinomycetes</taxon>
        <taxon>Streptosporangiales</taxon>
        <taxon>Thermomonosporaceae</taxon>
        <taxon>Actinomadura</taxon>
    </lineage>
</organism>
<dbReference type="InterPro" id="IPR029063">
    <property type="entry name" value="SAM-dependent_MTases_sf"/>
</dbReference>
<sequence>MPQPATPSHRPGGTVAPPLRRLLEFTEPSSDDVCLDVARGPGPLPRALRPWVRHVAAVDAPPPLIRERNGRMPTVAFGAGPARVHGGSDPVRAAPRPRARGRGGPDGPASPIRAVRPVPYDGDGARRHDPDTPTVRADATALPYRTGAFTLVTVRSSLLRLGDPRRVLPELLRVCRPGGRLVVAELVRPAAAGRDRDRLERLRDPDHPGTPSVAELTELIASAGGGIRRLDVFTVERPVEPWLAECRDPRAAERIRDALVEEVGGGPRTGARPRLIGGELWFTQNWAHIAAEPVQGRVPAPVQGTSTAAPVK</sequence>
<proteinExistence type="predicted"/>
<evidence type="ECO:0000313" key="4">
    <source>
        <dbReference type="Proteomes" id="UP001165124"/>
    </source>
</evidence>
<dbReference type="RefSeq" id="WP_067916039.1">
    <property type="nucleotide sequence ID" value="NZ_BSRZ01000003.1"/>
</dbReference>
<dbReference type="Gene3D" id="3.40.50.150">
    <property type="entry name" value="Vaccinia Virus protein VP39"/>
    <property type="match status" value="1"/>
</dbReference>
<feature type="domain" description="Methyltransferase type 11" evidence="2">
    <location>
        <begin position="125"/>
        <end position="183"/>
    </location>
</feature>
<evidence type="ECO:0000256" key="1">
    <source>
        <dbReference type="SAM" id="MobiDB-lite"/>
    </source>
</evidence>